<dbReference type="OrthoDB" id="9780552at2"/>
<evidence type="ECO:0000256" key="2">
    <source>
        <dbReference type="ARBA" id="ARBA00010527"/>
    </source>
</evidence>
<dbReference type="Proteomes" id="UP000250434">
    <property type="component" value="Chromosome"/>
</dbReference>
<feature type="transmembrane region" description="Helical" evidence="13">
    <location>
        <begin position="186"/>
        <end position="210"/>
    </location>
</feature>
<dbReference type="AlphaFoldDB" id="A0A344LG31"/>
<evidence type="ECO:0000256" key="11">
    <source>
        <dbReference type="ARBA" id="ARBA00033342"/>
    </source>
</evidence>
<sequence length="235" mass="25176">MFEFLDVPVSGALFLVDRFAGFIDPVTAPVSVALTIVLFTAAIRLALLPFSVAAVRGERARAKLLPELKKLQEKHRNNPEKLREAAADLQRESGTSFFAGCLPSLAQLPFFMVMYRLFAFPSVGGQPNPLLDHTLFGTPLGAHFTSAAGPVFLGLFALLAVVAWISSRRQSALLAESPTPPPGGGLLKLLPFGTLLVAAFVPLAAGLYLLTTTTWTLVERALLRREPGIRTPAAG</sequence>
<dbReference type="Pfam" id="PF02096">
    <property type="entry name" value="60KD_IMP"/>
    <property type="match status" value="1"/>
</dbReference>
<keyword evidence="5 13" id="KW-1133">Transmembrane helix</keyword>
<comment type="subcellular location">
    <subcellularLocation>
        <location evidence="1 12">Membrane</location>
        <topology evidence="1 12">Multi-pass membrane protein</topology>
    </subcellularLocation>
</comment>
<evidence type="ECO:0000256" key="4">
    <source>
        <dbReference type="ARBA" id="ARBA00022692"/>
    </source>
</evidence>
<dbReference type="EMBL" id="CP015163">
    <property type="protein sequence ID" value="AXB47005.1"/>
    <property type="molecule type" value="Genomic_DNA"/>
</dbReference>
<evidence type="ECO:0000256" key="12">
    <source>
        <dbReference type="RuleBase" id="RU003945"/>
    </source>
</evidence>
<dbReference type="NCBIfam" id="TIGR03592">
    <property type="entry name" value="yidC_oxa1_cterm"/>
    <property type="match status" value="1"/>
</dbReference>
<evidence type="ECO:0000256" key="1">
    <source>
        <dbReference type="ARBA" id="ARBA00004141"/>
    </source>
</evidence>
<dbReference type="RefSeq" id="WP_113696062.1">
    <property type="nucleotide sequence ID" value="NZ_CP015163.1"/>
</dbReference>
<protein>
    <recommendedName>
        <fullName evidence="3">Membrane protein insertase YidC</fullName>
    </recommendedName>
    <alternativeName>
        <fullName evidence="11">Foldase YidC</fullName>
    </alternativeName>
    <alternativeName>
        <fullName evidence="10">Membrane integrase YidC</fullName>
    </alternativeName>
    <alternativeName>
        <fullName evidence="9">Membrane protein YidC</fullName>
    </alternativeName>
</protein>
<keyword evidence="6 13" id="KW-0472">Membrane</keyword>
<evidence type="ECO:0000256" key="10">
    <source>
        <dbReference type="ARBA" id="ARBA00033245"/>
    </source>
</evidence>
<gene>
    <name evidence="15" type="ORF">A4R43_34940</name>
</gene>
<dbReference type="InterPro" id="IPR028055">
    <property type="entry name" value="YidC/Oxa/ALB_C"/>
</dbReference>
<comment type="similarity">
    <text evidence="2">Belongs to the OXA1/ALB3/YidC family. Type 1 subfamily.</text>
</comment>
<evidence type="ECO:0000313" key="15">
    <source>
        <dbReference type="EMBL" id="AXB47005.1"/>
    </source>
</evidence>
<reference evidence="15 16" key="1">
    <citation type="submission" date="2016-04" db="EMBL/GenBank/DDBJ databases">
        <title>Complete genome sequence and analysis of deep-sea sediment isolate, Amycolatopsis sp. WP1.</title>
        <authorList>
            <person name="Wang H."/>
            <person name="Chen S."/>
            <person name="Wu Q."/>
        </authorList>
    </citation>
    <scope>NUCLEOTIDE SEQUENCE [LARGE SCALE GENOMIC DNA]</scope>
    <source>
        <strain evidence="15 16">WP1</strain>
    </source>
</reference>
<evidence type="ECO:0000256" key="6">
    <source>
        <dbReference type="ARBA" id="ARBA00023136"/>
    </source>
</evidence>
<keyword evidence="16" id="KW-1185">Reference proteome</keyword>
<dbReference type="InterPro" id="IPR001708">
    <property type="entry name" value="YidC/ALB3/OXA1/COX18"/>
</dbReference>
<dbReference type="PANTHER" id="PTHR12428">
    <property type="entry name" value="OXA1"/>
    <property type="match status" value="1"/>
</dbReference>
<evidence type="ECO:0000256" key="3">
    <source>
        <dbReference type="ARBA" id="ARBA00015325"/>
    </source>
</evidence>
<feature type="domain" description="Membrane insertase YidC/Oxa/ALB C-terminal" evidence="14">
    <location>
        <begin position="33"/>
        <end position="224"/>
    </location>
</feature>
<keyword evidence="4 12" id="KW-0812">Transmembrane</keyword>
<feature type="transmembrane region" description="Helical" evidence="13">
    <location>
        <begin position="32"/>
        <end position="55"/>
    </location>
</feature>
<dbReference type="GO" id="GO:0051205">
    <property type="term" value="P:protein insertion into membrane"/>
    <property type="evidence" value="ECO:0007669"/>
    <property type="project" value="TreeGrafter"/>
</dbReference>
<evidence type="ECO:0000256" key="5">
    <source>
        <dbReference type="ARBA" id="ARBA00022989"/>
    </source>
</evidence>
<feature type="transmembrane region" description="Helical" evidence="13">
    <location>
        <begin position="140"/>
        <end position="165"/>
    </location>
</feature>
<evidence type="ECO:0000256" key="8">
    <source>
        <dbReference type="ARBA" id="ARBA00026028"/>
    </source>
</evidence>
<dbReference type="PANTHER" id="PTHR12428:SF65">
    <property type="entry name" value="CYTOCHROME C OXIDASE ASSEMBLY PROTEIN COX18, MITOCHONDRIAL"/>
    <property type="match status" value="1"/>
</dbReference>
<evidence type="ECO:0000256" key="9">
    <source>
        <dbReference type="ARBA" id="ARBA00031538"/>
    </source>
</evidence>
<comment type="function">
    <text evidence="7">Required for the insertion and/or proper folding and/or complex formation of integral membrane proteins into the membrane. Involved in integration of membrane proteins that insert both dependently and independently of the Sec translocase complex, as well as at least some lipoproteins. Aids folding of multispanning membrane proteins.</text>
</comment>
<accession>A0A344LG31</accession>
<dbReference type="GO" id="GO:0032977">
    <property type="term" value="F:membrane insertase activity"/>
    <property type="evidence" value="ECO:0007669"/>
    <property type="project" value="InterPro"/>
</dbReference>
<evidence type="ECO:0000256" key="13">
    <source>
        <dbReference type="SAM" id="Phobius"/>
    </source>
</evidence>
<evidence type="ECO:0000313" key="16">
    <source>
        <dbReference type="Proteomes" id="UP000250434"/>
    </source>
</evidence>
<organism evidence="15 16">
    <name type="scientific">Amycolatopsis albispora</name>
    <dbReference type="NCBI Taxonomy" id="1804986"/>
    <lineage>
        <taxon>Bacteria</taxon>
        <taxon>Bacillati</taxon>
        <taxon>Actinomycetota</taxon>
        <taxon>Actinomycetes</taxon>
        <taxon>Pseudonocardiales</taxon>
        <taxon>Pseudonocardiaceae</taxon>
        <taxon>Amycolatopsis</taxon>
    </lineage>
</organism>
<dbReference type="GO" id="GO:0005886">
    <property type="term" value="C:plasma membrane"/>
    <property type="evidence" value="ECO:0007669"/>
    <property type="project" value="TreeGrafter"/>
</dbReference>
<proteinExistence type="inferred from homology"/>
<evidence type="ECO:0000256" key="7">
    <source>
        <dbReference type="ARBA" id="ARBA00025034"/>
    </source>
</evidence>
<comment type="subunit">
    <text evidence="8">Interacts with the Sec translocase complex via SecD. Specifically interacts with transmembrane segments of nascent integral membrane proteins during membrane integration.</text>
</comment>
<feature type="transmembrane region" description="Helical" evidence="13">
    <location>
        <begin position="97"/>
        <end position="120"/>
    </location>
</feature>
<dbReference type="KEGG" id="aab:A4R43_34940"/>
<evidence type="ECO:0000259" key="14">
    <source>
        <dbReference type="Pfam" id="PF02096"/>
    </source>
</evidence>
<name>A0A344LG31_9PSEU</name>